<evidence type="ECO:0000313" key="1">
    <source>
        <dbReference type="EMBL" id="KAA1258460.1"/>
    </source>
</evidence>
<organism evidence="1 2">
    <name type="scientific">Rubripirellula obstinata</name>
    <dbReference type="NCBI Taxonomy" id="406547"/>
    <lineage>
        <taxon>Bacteria</taxon>
        <taxon>Pseudomonadati</taxon>
        <taxon>Planctomycetota</taxon>
        <taxon>Planctomycetia</taxon>
        <taxon>Pirellulales</taxon>
        <taxon>Pirellulaceae</taxon>
        <taxon>Rubripirellula</taxon>
    </lineage>
</organism>
<proteinExistence type="predicted"/>
<name>A0A5B1CFV9_9BACT</name>
<dbReference type="AlphaFoldDB" id="A0A5B1CFV9"/>
<keyword evidence="2" id="KW-1185">Reference proteome</keyword>
<evidence type="ECO:0000313" key="2">
    <source>
        <dbReference type="Proteomes" id="UP000322699"/>
    </source>
</evidence>
<comment type="caution">
    <text evidence="1">The sequence shown here is derived from an EMBL/GenBank/DDBJ whole genome shotgun (WGS) entry which is preliminary data.</text>
</comment>
<protein>
    <submittedName>
        <fullName evidence="1">Uncharacterized protein</fullName>
    </submittedName>
</protein>
<dbReference type="EMBL" id="VRLW01000001">
    <property type="protein sequence ID" value="KAA1258460.1"/>
    <property type="molecule type" value="Genomic_DNA"/>
</dbReference>
<reference evidence="1 2" key="1">
    <citation type="submission" date="2019-08" db="EMBL/GenBank/DDBJ databases">
        <title>Deep-cultivation of Planctomycetes and their phenomic and genomic characterization uncovers novel biology.</title>
        <authorList>
            <person name="Wiegand S."/>
            <person name="Jogler M."/>
            <person name="Boedeker C."/>
            <person name="Pinto D."/>
            <person name="Vollmers J."/>
            <person name="Rivas-Marin E."/>
            <person name="Kohn T."/>
            <person name="Peeters S.H."/>
            <person name="Heuer A."/>
            <person name="Rast P."/>
            <person name="Oberbeckmann S."/>
            <person name="Bunk B."/>
            <person name="Jeske O."/>
            <person name="Meyerdierks A."/>
            <person name="Storesund J.E."/>
            <person name="Kallscheuer N."/>
            <person name="Luecker S."/>
            <person name="Lage O.M."/>
            <person name="Pohl T."/>
            <person name="Merkel B.J."/>
            <person name="Hornburger P."/>
            <person name="Mueller R.-W."/>
            <person name="Bruemmer F."/>
            <person name="Labrenz M."/>
            <person name="Spormann A.M."/>
            <person name="Op Den Camp H."/>
            <person name="Overmann J."/>
            <person name="Amann R."/>
            <person name="Jetten M.S.M."/>
            <person name="Mascher T."/>
            <person name="Medema M.H."/>
            <person name="Devos D.P."/>
            <person name="Kaster A.-K."/>
            <person name="Ovreas L."/>
            <person name="Rohde M."/>
            <person name="Galperin M.Y."/>
            <person name="Jogler C."/>
        </authorList>
    </citation>
    <scope>NUCLEOTIDE SEQUENCE [LARGE SCALE GENOMIC DNA]</scope>
    <source>
        <strain evidence="1 2">LF1</strain>
    </source>
</reference>
<dbReference type="Proteomes" id="UP000322699">
    <property type="component" value="Unassembled WGS sequence"/>
</dbReference>
<sequence length="138" mass="15055">MLSALRAYSLFVVTTGGFAIGKGLPPLCGLERRPVPEGRKHGAGGAATGVPLLFAHSPGRDDSSVRMLSTAGVEYDARYLWDGCSEAVGPPGLFVFCCTNRWLRHRQRAAATLWLGGERFLGDSAQRLIERLQRKWLV</sequence>
<gene>
    <name evidence="1" type="ORF">LF1_09800</name>
</gene>
<accession>A0A5B1CFV9</accession>